<feature type="transmembrane region" description="Helical" evidence="1">
    <location>
        <begin position="78"/>
        <end position="100"/>
    </location>
</feature>
<accession>A0A166PPU7</accession>
<evidence type="ECO:0000313" key="3">
    <source>
        <dbReference type="Proteomes" id="UP000076532"/>
    </source>
</evidence>
<sequence length="437" mass="47397">MGSDCRALYLPTTMALSGLLSMSDPYNLLIVLPLLYAYMLGSFTGLRKWIAIQQVPAPTSLPEASQEGAVVAARTKRIIAVTVGCVLFFVAVLALCAAAVQYELEYLLEYLDIATVSPVFFVANLVACLEWSGVPLTWHRTRKGNVRPVVHMAEVSKAKKIFVESVIAIVSVGLPTGALLYRSDTCASAMLFVTLFAITGWQDQKTNSLRKVIIAAVVTEVCMLAYLGIIAAVVLYADDNKEAVDVNPLALGRGQDWMCTLFAAVPLSRLFATALRFDFANHAEATQSPTPAIDVQTVPAPVAKTPGRQLTAGVKAPSHWAVVTVPFERRYFQAVLAPWILAHIITYVLIDRGLLPSFGRAAYTLYAMLLSIPLMLTALVTVALLRGESKKMWKYEEVWTVKPISAEAPVAVNAGAATFEGVKAKYEDLVGVLVNVE</sequence>
<evidence type="ECO:0000256" key="1">
    <source>
        <dbReference type="SAM" id="Phobius"/>
    </source>
</evidence>
<evidence type="ECO:0000313" key="2">
    <source>
        <dbReference type="EMBL" id="KZP26317.1"/>
    </source>
</evidence>
<feature type="transmembrane region" description="Helical" evidence="1">
    <location>
        <begin position="362"/>
        <end position="385"/>
    </location>
</feature>
<feature type="transmembrane region" description="Helical" evidence="1">
    <location>
        <begin position="214"/>
        <end position="237"/>
    </location>
</feature>
<keyword evidence="1" id="KW-0812">Transmembrane</keyword>
<keyword evidence="3" id="KW-1185">Reference proteome</keyword>
<proteinExistence type="predicted"/>
<dbReference type="Proteomes" id="UP000076532">
    <property type="component" value="Unassembled WGS sequence"/>
</dbReference>
<reference evidence="2 3" key="1">
    <citation type="journal article" date="2016" name="Mol. Biol. Evol.">
        <title>Comparative Genomics of Early-Diverging Mushroom-Forming Fungi Provides Insights into the Origins of Lignocellulose Decay Capabilities.</title>
        <authorList>
            <person name="Nagy L.G."/>
            <person name="Riley R."/>
            <person name="Tritt A."/>
            <person name="Adam C."/>
            <person name="Daum C."/>
            <person name="Floudas D."/>
            <person name="Sun H."/>
            <person name="Yadav J.S."/>
            <person name="Pangilinan J."/>
            <person name="Larsson K.H."/>
            <person name="Matsuura K."/>
            <person name="Barry K."/>
            <person name="Labutti K."/>
            <person name="Kuo R."/>
            <person name="Ohm R.A."/>
            <person name="Bhattacharya S.S."/>
            <person name="Shirouzu T."/>
            <person name="Yoshinaga Y."/>
            <person name="Martin F.M."/>
            <person name="Grigoriev I.V."/>
            <person name="Hibbett D.S."/>
        </authorList>
    </citation>
    <scope>NUCLEOTIDE SEQUENCE [LARGE SCALE GENOMIC DNA]</scope>
    <source>
        <strain evidence="2 3">CBS 109695</strain>
    </source>
</reference>
<gene>
    <name evidence="2" type="ORF">FIBSPDRAFT_1040862</name>
</gene>
<keyword evidence="1" id="KW-1133">Transmembrane helix</keyword>
<dbReference type="EMBL" id="KV417515">
    <property type="protein sequence ID" value="KZP26317.1"/>
    <property type="molecule type" value="Genomic_DNA"/>
</dbReference>
<protein>
    <submittedName>
        <fullName evidence="2">Uncharacterized protein</fullName>
    </submittedName>
</protein>
<name>A0A166PPU7_9AGAM</name>
<feature type="transmembrane region" description="Helical" evidence="1">
    <location>
        <begin position="331"/>
        <end position="350"/>
    </location>
</feature>
<feature type="transmembrane region" description="Helical" evidence="1">
    <location>
        <begin position="26"/>
        <end position="46"/>
    </location>
</feature>
<keyword evidence="1" id="KW-0472">Membrane</keyword>
<feature type="transmembrane region" description="Helical" evidence="1">
    <location>
        <begin position="161"/>
        <end position="181"/>
    </location>
</feature>
<dbReference type="AlphaFoldDB" id="A0A166PPU7"/>
<organism evidence="2 3">
    <name type="scientific">Athelia psychrophila</name>
    <dbReference type="NCBI Taxonomy" id="1759441"/>
    <lineage>
        <taxon>Eukaryota</taxon>
        <taxon>Fungi</taxon>
        <taxon>Dikarya</taxon>
        <taxon>Basidiomycota</taxon>
        <taxon>Agaricomycotina</taxon>
        <taxon>Agaricomycetes</taxon>
        <taxon>Agaricomycetidae</taxon>
        <taxon>Atheliales</taxon>
        <taxon>Atheliaceae</taxon>
        <taxon>Athelia</taxon>
    </lineage>
</organism>
<feature type="transmembrane region" description="Helical" evidence="1">
    <location>
        <begin position="120"/>
        <end position="138"/>
    </location>
</feature>
<dbReference type="OrthoDB" id="10555910at2759"/>